<dbReference type="AlphaFoldDB" id="A0A2H3DQH8"/>
<protein>
    <submittedName>
        <fullName evidence="1">Uncharacterized protein</fullName>
    </submittedName>
</protein>
<reference evidence="2" key="1">
    <citation type="journal article" date="2017" name="Nat. Ecol. Evol.">
        <title>Genome expansion and lineage-specific genetic innovations in the forest pathogenic fungi Armillaria.</title>
        <authorList>
            <person name="Sipos G."/>
            <person name="Prasanna A.N."/>
            <person name="Walter M.C."/>
            <person name="O'Connor E."/>
            <person name="Balint B."/>
            <person name="Krizsan K."/>
            <person name="Kiss B."/>
            <person name="Hess J."/>
            <person name="Varga T."/>
            <person name="Slot J."/>
            <person name="Riley R."/>
            <person name="Boka B."/>
            <person name="Rigling D."/>
            <person name="Barry K."/>
            <person name="Lee J."/>
            <person name="Mihaltcheva S."/>
            <person name="LaButti K."/>
            <person name="Lipzen A."/>
            <person name="Waldron R."/>
            <person name="Moloney N.M."/>
            <person name="Sperisen C."/>
            <person name="Kredics L."/>
            <person name="Vagvoelgyi C."/>
            <person name="Patrignani A."/>
            <person name="Fitzpatrick D."/>
            <person name="Nagy I."/>
            <person name="Doyle S."/>
            <person name="Anderson J.B."/>
            <person name="Grigoriev I.V."/>
            <person name="Gueldener U."/>
            <person name="Muensterkoetter M."/>
            <person name="Nagy L.G."/>
        </authorList>
    </citation>
    <scope>NUCLEOTIDE SEQUENCE [LARGE SCALE GENOMIC DNA]</scope>
    <source>
        <strain evidence="2">Ar21-2</strain>
    </source>
</reference>
<organism evidence="1 2">
    <name type="scientific">Armillaria gallica</name>
    <name type="common">Bulbous honey fungus</name>
    <name type="synonym">Armillaria bulbosa</name>
    <dbReference type="NCBI Taxonomy" id="47427"/>
    <lineage>
        <taxon>Eukaryota</taxon>
        <taxon>Fungi</taxon>
        <taxon>Dikarya</taxon>
        <taxon>Basidiomycota</taxon>
        <taxon>Agaricomycotina</taxon>
        <taxon>Agaricomycetes</taxon>
        <taxon>Agaricomycetidae</taxon>
        <taxon>Agaricales</taxon>
        <taxon>Marasmiineae</taxon>
        <taxon>Physalacriaceae</taxon>
        <taxon>Armillaria</taxon>
    </lineage>
</organism>
<dbReference type="InParanoid" id="A0A2H3DQH8"/>
<evidence type="ECO:0000313" key="1">
    <source>
        <dbReference type="EMBL" id="PBK96320.1"/>
    </source>
</evidence>
<evidence type="ECO:0000313" key="2">
    <source>
        <dbReference type="Proteomes" id="UP000217790"/>
    </source>
</evidence>
<name>A0A2H3DQH8_ARMGA</name>
<keyword evidence="2" id="KW-1185">Reference proteome</keyword>
<gene>
    <name evidence="1" type="ORF">ARMGADRAFT_1076502</name>
</gene>
<dbReference type="Proteomes" id="UP000217790">
    <property type="component" value="Unassembled WGS sequence"/>
</dbReference>
<sequence>MTIAVFFLLADLDPTTPPFLTQPRSGSGFTQEFNTLAAHSAISCGRLVLSFINALPLDDTYLHRSIACVLLILSLFTPSRSREDVEDVAIPSLFSFGRHHRLSSYHFQSFIVQVCFCTSLPWLDATISHSHPLVPPSSDDTCPCSIPESLRPLLDHALPHRHPTSSLVPPLLINFLHHDYVHVDSYPIHHIYLYPYGFLAFGFSLCTGVIDDEYIQSRYHPYTTGLPSQVPSESNILLRHRDDFHCTRRLSHNHLHHLNSAVDREQSTLCMTLASTKSSRGPLRAGLQDGVSLSSITGDLDDKCGGQRQ</sequence>
<proteinExistence type="predicted"/>
<dbReference type="EMBL" id="KZ293650">
    <property type="protein sequence ID" value="PBK96320.1"/>
    <property type="molecule type" value="Genomic_DNA"/>
</dbReference>
<accession>A0A2H3DQH8</accession>